<dbReference type="OrthoDB" id="9801741at2"/>
<organism evidence="1 2">
    <name type="scientific">Oceanibacterium hippocampi</name>
    <dbReference type="NCBI Taxonomy" id="745714"/>
    <lineage>
        <taxon>Bacteria</taxon>
        <taxon>Pseudomonadati</taxon>
        <taxon>Pseudomonadota</taxon>
        <taxon>Alphaproteobacteria</taxon>
        <taxon>Sneathiellales</taxon>
        <taxon>Sneathiellaceae</taxon>
        <taxon>Oceanibacterium</taxon>
    </lineage>
</organism>
<sequence length="123" mass="14065">MALKHIRLELARCKEYPEGSAEHGYELYAPLTSEGHLDAGRWRDHRETCTVRRFWGHEGDEIGHLVHKSGGPTGVWAFHYDGTEPEDDEPLFKLDSHRFAVGEYLSIRESDGESRTFVVAVVR</sequence>
<reference evidence="1 2" key="1">
    <citation type="submission" date="2017-03" db="EMBL/GenBank/DDBJ databases">
        <authorList>
            <person name="Afonso C.L."/>
            <person name="Miller P.J."/>
            <person name="Scott M.A."/>
            <person name="Spackman E."/>
            <person name="Goraichik I."/>
            <person name="Dimitrov K.M."/>
            <person name="Suarez D.L."/>
            <person name="Swayne D.E."/>
        </authorList>
    </citation>
    <scope>NUCLEOTIDE SEQUENCE [LARGE SCALE GENOMIC DNA]</scope>
    <source>
        <strain evidence="1 2">CECT 7691</strain>
    </source>
</reference>
<dbReference type="AlphaFoldDB" id="A0A1Y5U272"/>
<dbReference type="EMBL" id="FWFR01000003">
    <property type="protein sequence ID" value="SLN74790.1"/>
    <property type="molecule type" value="Genomic_DNA"/>
</dbReference>
<evidence type="ECO:0000313" key="2">
    <source>
        <dbReference type="Proteomes" id="UP000193200"/>
    </source>
</evidence>
<dbReference type="InParanoid" id="A0A1Y5U272"/>
<accession>A0A1Y5U272</accession>
<gene>
    <name evidence="1" type="ORF">OCH7691_03807</name>
</gene>
<protein>
    <submittedName>
        <fullName evidence="1">Uncharacterized protein</fullName>
    </submittedName>
</protein>
<dbReference type="Proteomes" id="UP000193200">
    <property type="component" value="Unassembled WGS sequence"/>
</dbReference>
<evidence type="ECO:0000313" key="1">
    <source>
        <dbReference type="EMBL" id="SLN74790.1"/>
    </source>
</evidence>
<dbReference type="RefSeq" id="WP_085885111.1">
    <property type="nucleotide sequence ID" value="NZ_FWFR01000003.1"/>
</dbReference>
<keyword evidence="2" id="KW-1185">Reference proteome</keyword>
<name>A0A1Y5U272_9PROT</name>
<proteinExistence type="predicted"/>